<protein>
    <submittedName>
        <fullName evidence="1">Uncharacterized protein</fullName>
    </submittedName>
</protein>
<organism evidence="1 2">
    <name type="scientific">Lithocarpus litseifolius</name>
    <dbReference type="NCBI Taxonomy" id="425828"/>
    <lineage>
        <taxon>Eukaryota</taxon>
        <taxon>Viridiplantae</taxon>
        <taxon>Streptophyta</taxon>
        <taxon>Embryophyta</taxon>
        <taxon>Tracheophyta</taxon>
        <taxon>Spermatophyta</taxon>
        <taxon>Magnoliopsida</taxon>
        <taxon>eudicotyledons</taxon>
        <taxon>Gunneridae</taxon>
        <taxon>Pentapetalae</taxon>
        <taxon>rosids</taxon>
        <taxon>fabids</taxon>
        <taxon>Fagales</taxon>
        <taxon>Fagaceae</taxon>
        <taxon>Lithocarpus</taxon>
    </lineage>
</organism>
<dbReference type="EMBL" id="JAZDWU010000008">
    <property type="protein sequence ID" value="KAK9993630.1"/>
    <property type="molecule type" value="Genomic_DNA"/>
</dbReference>
<sequence>MEGNPTQVHIRTRTWDLTLDAALCASPNTTRPHLEPRAEAAGIPWGKTVGKLTSIPARC</sequence>
<gene>
    <name evidence="1" type="ORF">SO802_023333</name>
</gene>
<dbReference type="Proteomes" id="UP001459277">
    <property type="component" value="Unassembled WGS sequence"/>
</dbReference>
<name>A0AAW2CBF7_9ROSI</name>
<accession>A0AAW2CBF7</accession>
<reference evidence="1 2" key="1">
    <citation type="submission" date="2024-01" db="EMBL/GenBank/DDBJ databases">
        <title>A telomere-to-telomere, gap-free genome of sweet tea (Lithocarpus litseifolius).</title>
        <authorList>
            <person name="Zhou J."/>
        </authorList>
    </citation>
    <scope>NUCLEOTIDE SEQUENCE [LARGE SCALE GENOMIC DNA]</scope>
    <source>
        <strain evidence="1">Zhou-2022a</strain>
        <tissue evidence="1">Leaf</tissue>
    </source>
</reference>
<evidence type="ECO:0000313" key="1">
    <source>
        <dbReference type="EMBL" id="KAK9993630.1"/>
    </source>
</evidence>
<evidence type="ECO:0000313" key="2">
    <source>
        <dbReference type="Proteomes" id="UP001459277"/>
    </source>
</evidence>
<proteinExistence type="predicted"/>
<keyword evidence="2" id="KW-1185">Reference proteome</keyword>
<dbReference type="AlphaFoldDB" id="A0AAW2CBF7"/>
<comment type="caution">
    <text evidence="1">The sequence shown here is derived from an EMBL/GenBank/DDBJ whole genome shotgun (WGS) entry which is preliminary data.</text>
</comment>